<dbReference type="Pfam" id="PF00717">
    <property type="entry name" value="Peptidase_S24"/>
    <property type="match status" value="1"/>
</dbReference>
<gene>
    <name evidence="2" type="ORF">JW646_04200</name>
</gene>
<organism evidence="2 3">
    <name type="scientific">Terrisporobacter hibernicus</name>
    <dbReference type="NCBI Taxonomy" id="2813371"/>
    <lineage>
        <taxon>Bacteria</taxon>
        <taxon>Bacillati</taxon>
        <taxon>Bacillota</taxon>
        <taxon>Clostridia</taxon>
        <taxon>Peptostreptococcales</taxon>
        <taxon>Peptostreptococcaceae</taxon>
        <taxon>Terrisporobacter</taxon>
    </lineage>
</organism>
<dbReference type="AlphaFoldDB" id="A0AAX2ZJL8"/>
<dbReference type="CDD" id="cd06462">
    <property type="entry name" value="Peptidase_S24_S26"/>
    <property type="match status" value="1"/>
</dbReference>
<evidence type="ECO:0000259" key="1">
    <source>
        <dbReference type="Pfam" id="PF00717"/>
    </source>
</evidence>
<dbReference type="Proteomes" id="UP001198983">
    <property type="component" value="Chromosome"/>
</dbReference>
<dbReference type="Gene3D" id="2.10.109.10">
    <property type="entry name" value="Umud Fragment, subunit A"/>
    <property type="match status" value="1"/>
</dbReference>
<dbReference type="InterPro" id="IPR015927">
    <property type="entry name" value="Peptidase_S24_S26A/B/C"/>
</dbReference>
<dbReference type="SUPFAM" id="SSF51306">
    <property type="entry name" value="LexA/Signal peptidase"/>
    <property type="match status" value="1"/>
</dbReference>
<feature type="domain" description="Peptidase S24/S26A/S26B/S26C" evidence="1">
    <location>
        <begin position="12"/>
        <end position="89"/>
    </location>
</feature>
<evidence type="ECO:0000313" key="2">
    <source>
        <dbReference type="EMBL" id="UEL48665.1"/>
    </source>
</evidence>
<sequence>MDNYVHTCKDGKEIVPIMEEIIKNGGQCKLRVTGYSMIPILKHLRDSVILTSSRNRPIEKGEIVFIRRNTGQFVLHRVYKIIDDNTFVMNGDAQQWLEVVKNDQVIGVCSKIIRDNREISCDNWKYKSIIKIWQFFRPIRNYIFKINNIMKRIIRTEGK</sequence>
<keyword evidence="3" id="KW-1185">Reference proteome</keyword>
<proteinExistence type="predicted"/>
<evidence type="ECO:0000313" key="3">
    <source>
        <dbReference type="Proteomes" id="UP001198983"/>
    </source>
</evidence>
<reference evidence="2 3" key="1">
    <citation type="journal article" date="2023" name="Int. J. Syst. Evol. Microbiol.">
        <title>Terrisporobacter hibernicus sp. nov., isolated from bovine faeces in Northern Ireland.</title>
        <authorList>
            <person name="Mitchell M."/>
            <person name="Nguyen S.V."/>
            <person name="Connor M."/>
            <person name="Fairley D.J."/>
            <person name="Donoghue O."/>
            <person name="Marshall H."/>
            <person name="Koolman L."/>
            <person name="McMullan G."/>
            <person name="Schaffer K.E."/>
            <person name="McGrath J.W."/>
            <person name="Fanning S."/>
        </authorList>
    </citation>
    <scope>NUCLEOTIDE SEQUENCE [LARGE SCALE GENOMIC DNA]</scope>
    <source>
        <strain evidence="2 3">MCA3</strain>
    </source>
</reference>
<name>A0AAX2ZJL8_9FIRM</name>
<dbReference type="RefSeq" id="WP_148558041.1">
    <property type="nucleotide sequence ID" value="NZ_CP081135.1"/>
</dbReference>
<dbReference type="KEGG" id="tem:JW646_04200"/>
<accession>A0AAX2ZJL8</accession>
<dbReference type="InterPro" id="IPR036286">
    <property type="entry name" value="LexA/Signal_pep-like_sf"/>
</dbReference>
<dbReference type="EMBL" id="CP081135">
    <property type="protein sequence ID" value="UEL48665.1"/>
    <property type="molecule type" value="Genomic_DNA"/>
</dbReference>
<protein>
    <submittedName>
        <fullName evidence="2">S24/S26 family peptidase</fullName>
    </submittedName>
</protein>